<dbReference type="Pfam" id="PF13411">
    <property type="entry name" value="MerR_1"/>
    <property type="match status" value="1"/>
</dbReference>
<dbReference type="PATRIC" id="fig|1629550.3.peg.2136"/>
<dbReference type="InterPro" id="IPR009061">
    <property type="entry name" value="DNA-bd_dom_put_sf"/>
</dbReference>
<dbReference type="SUPFAM" id="SSF46955">
    <property type="entry name" value="Putative DNA-binding domain"/>
    <property type="match status" value="1"/>
</dbReference>
<dbReference type="OrthoDB" id="9814833at2"/>
<reference evidence="3 4" key="1">
    <citation type="submission" date="2015-04" db="EMBL/GenBank/DDBJ databases">
        <title>Microcin producing Clostridium sp. JC272T.</title>
        <authorList>
            <person name="Jyothsna T."/>
            <person name="Sasikala C."/>
            <person name="Ramana C."/>
        </authorList>
    </citation>
    <scope>NUCLEOTIDE SEQUENCE [LARGE SCALE GENOMIC DNA]</scope>
    <source>
        <strain evidence="3 4">JC272</strain>
    </source>
</reference>
<dbReference type="InterPro" id="IPR047057">
    <property type="entry name" value="MerR_fam"/>
</dbReference>
<dbReference type="SUPFAM" id="SSF53335">
    <property type="entry name" value="S-adenosyl-L-methionine-dependent methyltransferases"/>
    <property type="match status" value="1"/>
</dbReference>
<dbReference type="PROSITE" id="PS00552">
    <property type="entry name" value="HTH_MERR_1"/>
    <property type="match status" value="1"/>
</dbReference>
<keyword evidence="1" id="KW-0238">DNA-binding</keyword>
<dbReference type="CDD" id="cd01106">
    <property type="entry name" value="HTH_TipAL-Mta"/>
    <property type="match status" value="1"/>
</dbReference>
<dbReference type="PRINTS" id="PR00040">
    <property type="entry name" value="HTHMERR"/>
</dbReference>
<evidence type="ECO:0000259" key="2">
    <source>
        <dbReference type="PROSITE" id="PS50937"/>
    </source>
</evidence>
<feature type="domain" description="HTH merR-type" evidence="2">
    <location>
        <begin position="6"/>
        <end position="75"/>
    </location>
</feature>
<evidence type="ECO:0000313" key="3">
    <source>
        <dbReference type="EMBL" id="KKY00577.1"/>
    </source>
</evidence>
<dbReference type="PANTHER" id="PTHR30204">
    <property type="entry name" value="REDOX-CYCLING DRUG-SENSING TRANSCRIPTIONAL ACTIVATOR SOXR"/>
    <property type="match status" value="1"/>
</dbReference>
<dbReference type="EMBL" id="LBBT01000261">
    <property type="protein sequence ID" value="KKY00577.1"/>
    <property type="molecule type" value="Genomic_DNA"/>
</dbReference>
<evidence type="ECO:0000256" key="1">
    <source>
        <dbReference type="ARBA" id="ARBA00023125"/>
    </source>
</evidence>
<accession>A0A0M3DGS5</accession>
<organism evidence="3 4">
    <name type="scientific">Paraclostridium benzoelyticum</name>
    <dbReference type="NCBI Taxonomy" id="1629550"/>
    <lineage>
        <taxon>Bacteria</taxon>
        <taxon>Bacillati</taxon>
        <taxon>Bacillota</taxon>
        <taxon>Clostridia</taxon>
        <taxon>Peptostreptococcales</taxon>
        <taxon>Peptostreptococcaceae</taxon>
        <taxon>Paraclostridium</taxon>
    </lineage>
</organism>
<name>A0A0M3DGS5_9FIRM</name>
<dbReference type="PANTHER" id="PTHR30204:SF96">
    <property type="entry name" value="CHROMOSOME-ANCHORING PROTEIN RACA"/>
    <property type="match status" value="1"/>
</dbReference>
<keyword evidence="4" id="KW-1185">Reference proteome</keyword>
<dbReference type="GO" id="GO:0003677">
    <property type="term" value="F:DNA binding"/>
    <property type="evidence" value="ECO:0007669"/>
    <property type="project" value="UniProtKB-KW"/>
</dbReference>
<dbReference type="Gene3D" id="3.40.50.150">
    <property type="entry name" value="Vaccinia Virus protein VP39"/>
    <property type="match status" value="1"/>
</dbReference>
<dbReference type="GO" id="GO:0003700">
    <property type="term" value="F:DNA-binding transcription factor activity"/>
    <property type="evidence" value="ECO:0007669"/>
    <property type="project" value="InterPro"/>
</dbReference>
<dbReference type="Gene3D" id="1.10.1660.10">
    <property type="match status" value="1"/>
</dbReference>
<proteinExistence type="predicted"/>
<dbReference type="SMART" id="SM00422">
    <property type="entry name" value="HTH_MERR"/>
    <property type="match status" value="1"/>
</dbReference>
<dbReference type="Proteomes" id="UP000034407">
    <property type="component" value="Unassembled WGS sequence"/>
</dbReference>
<dbReference type="CDD" id="cd02440">
    <property type="entry name" value="AdoMet_MTases"/>
    <property type="match status" value="1"/>
</dbReference>
<dbReference type="RefSeq" id="WP_046823696.1">
    <property type="nucleotide sequence ID" value="NZ_JBCLWQ010000002.1"/>
</dbReference>
<dbReference type="InterPro" id="IPR029063">
    <property type="entry name" value="SAM-dependent_MTases_sf"/>
</dbReference>
<sequence length="398" mass="46538">MNDERLYTTGEFAKMAGVTIRTIRYYDNKGILKASHHNELGYRLYSNNDFIKLKKILALKYLGLSLDEVMGIELQSFGKDDIANSFNLQKNIIRNKINHMKTVLNIMEAAESSIKNDECINWEKTINIIKMLENENQLLQQYIDSSNLNANVKLQDKFGSNQKGWYNWVFNKLKFKKNYKVLEIGCGNGALWFKNINSLKKSVNITLTDICQDMIDDANYNLRDYDHKFNFKRIDPSDMPFKDESFDVVIANHVLFYMKDLDKVLFEIKRVLKTEGQFYCSTIDDKHMKELEEIMIGFSSNMKISEKKLCENFGLNNGECILKDYFSDIQTYSYKDKLIVNDTKAILEYVYTIPGNILEIVDTKKKEFENYIDEHIKKNKEIHITNSHVLFKSTKTGL</sequence>
<dbReference type="AlphaFoldDB" id="A0A0M3DGS5"/>
<dbReference type="InterPro" id="IPR000551">
    <property type="entry name" value="MerR-type_HTH_dom"/>
</dbReference>
<evidence type="ECO:0000313" key="4">
    <source>
        <dbReference type="Proteomes" id="UP000034407"/>
    </source>
</evidence>
<dbReference type="PROSITE" id="PS50937">
    <property type="entry name" value="HTH_MERR_2"/>
    <property type="match status" value="1"/>
</dbReference>
<gene>
    <name evidence="3" type="ORF">VN21_13400</name>
</gene>
<dbReference type="InterPro" id="IPR025714">
    <property type="entry name" value="Methyltranfer_dom"/>
</dbReference>
<dbReference type="Pfam" id="PF13847">
    <property type="entry name" value="Methyltransf_31"/>
    <property type="match status" value="1"/>
</dbReference>
<comment type="caution">
    <text evidence="3">The sequence shown here is derived from an EMBL/GenBank/DDBJ whole genome shotgun (WGS) entry which is preliminary data.</text>
</comment>
<protein>
    <recommendedName>
        <fullName evidence="2">HTH merR-type domain-containing protein</fullName>
    </recommendedName>
</protein>